<organism evidence="1 2">
    <name type="scientific">Bicyclus anynana</name>
    <name type="common">Squinting bush brown butterfly</name>
    <dbReference type="NCBI Taxonomy" id="110368"/>
    <lineage>
        <taxon>Eukaryota</taxon>
        <taxon>Metazoa</taxon>
        <taxon>Ecdysozoa</taxon>
        <taxon>Arthropoda</taxon>
        <taxon>Hexapoda</taxon>
        <taxon>Insecta</taxon>
        <taxon>Pterygota</taxon>
        <taxon>Neoptera</taxon>
        <taxon>Endopterygota</taxon>
        <taxon>Lepidoptera</taxon>
        <taxon>Glossata</taxon>
        <taxon>Ditrysia</taxon>
        <taxon>Papilionoidea</taxon>
        <taxon>Nymphalidae</taxon>
        <taxon>Satyrinae</taxon>
        <taxon>Satyrini</taxon>
        <taxon>Mycalesina</taxon>
        <taxon>Bicyclus</taxon>
    </lineage>
</organism>
<keyword evidence="1" id="KW-1185">Reference proteome</keyword>
<evidence type="ECO:0000313" key="2">
    <source>
        <dbReference type="RefSeq" id="XP_052739831.1"/>
    </source>
</evidence>
<dbReference type="GeneID" id="128198417"/>
<accession>A0ABM3LL71</accession>
<name>A0ABM3LL71_BICAN</name>
<dbReference type="Proteomes" id="UP001652582">
    <property type="component" value="Chromosome 2"/>
</dbReference>
<protein>
    <submittedName>
        <fullName evidence="2">Uncharacterized protein LOC128198417 isoform X1</fullName>
    </submittedName>
    <submittedName>
        <fullName evidence="3">Uncharacterized protein LOC128198943 isoform X1</fullName>
    </submittedName>
</protein>
<reference evidence="1 2" key="1">
    <citation type="submission" date="2025-05" db="UniProtKB">
        <authorList>
            <consortium name="RefSeq"/>
        </authorList>
    </citation>
    <scope>IDENTIFICATION</scope>
</reference>
<dbReference type="RefSeq" id="XP_052739831.1">
    <property type="nucleotide sequence ID" value="XM_052883871.1"/>
</dbReference>
<dbReference type="RefSeq" id="XP_052742838.1">
    <property type="nucleotide sequence ID" value="XM_052886878.1"/>
</dbReference>
<sequence length="246" mass="27554">MIGKTWGLKPHIMKWLYLTVVRSSMTYASIVWWPKVIQTTTQQELQKFQRQALLSITGSMCTTPTAAMEVILGIPPLHLHIKEEATLTALRLKTCGLWKHTNTAHTNILKEGIQINPCMEWICDKTQKQFVMDKTYKINTEEASNCYTNPDTLDVYTDGSKTDTGTGAGVYCQDLNIRIAQALGMTDSPLCRACMEEDETPLHVMLSCRGVTEQRATYIGSSATLHEAIGDLGGLLSFWSELGWME</sequence>
<gene>
    <name evidence="2" type="primary">LOC128198417</name>
    <name evidence="3" type="synonym">LOC128198943</name>
</gene>
<evidence type="ECO:0000313" key="3">
    <source>
        <dbReference type="RefSeq" id="XP_052742838.1"/>
    </source>
</evidence>
<proteinExistence type="predicted"/>
<dbReference type="Proteomes" id="UP001652582">
    <property type="component" value="Chromosome 10"/>
</dbReference>
<evidence type="ECO:0000313" key="1">
    <source>
        <dbReference type="Proteomes" id="UP001652582"/>
    </source>
</evidence>